<organism evidence="3 4">
    <name type="scientific">Spongiivirga citrea</name>
    <dbReference type="NCBI Taxonomy" id="1481457"/>
    <lineage>
        <taxon>Bacteria</taxon>
        <taxon>Pseudomonadati</taxon>
        <taxon>Bacteroidota</taxon>
        <taxon>Flavobacteriia</taxon>
        <taxon>Flavobacteriales</taxon>
        <taxon>Flavobacteriaceae</taxon>
        <taxon>Spongiivirga</taxon>
    </lineage>
</organism>
<evidence type="ECO:0000313" key="3">
    <source>
        <dbReference type="EMBL" id="NER16554.1"/>
    </source>
</evidence>
<dbReference type="AlphaFoldDB" id="A0A6M0CKQ7"/>
<sequence length="555" mass="63460">MKIRSIIKLIRLVSILSFLFMSKSNAQESISAAQWQEDLRYLQKTVHSKFPQLFKKISAADFDTEVEKLYKEIPNLEAHEVPAGLARMVSLFEYGHSQITFGTVAQDKILPINLYQFSDGVYIEGAHKDYQKAIGARVVAIEGIPIEKVFRMIRPVVPVENDQYFKAYGVRFATLPTVLHAQGVTEELKSTIEFTLEKNGKRFKQTIKSVELKEMSTDYCLTIPNEQWESARSQAVTPLYLKDLNEKFYFFEYLADSKVLYVRQSSVFNDEKESLADFYKRLFEFIDTNEIEKLVYDCRLNGGGNNYNNKAFIKGIMARPKVNTKGKFFYIIGRNTFSAAQNLTNEIENYTEAIIVGEPTAENKNFYGDARRVTLPNSRINAYLSYAWWQDVPQWENKDWTIPNIAVDMSFDQYSKNEDPILEAALKYTDTGFILNPLDHLTQLFLAGKYGEVKQAAKEIASNPQYKYYDFEKEFGQAGNRLFENGNVQGGLFVLELITEVYPKSASALYSLGYAQEQSKQLEAAKKSYQAIIDIDSKSTLAKAAKGRIDSLNNK</sequence>
<accession>A0A6M0CKQ7</accession>
<proteinExistence type="predicted"/>
<dbReference type="SMART" id="SM00028">
    <property type="entry name" value="TPR"/>
    <property type="match status" value="1"/>
</dbReference>
<dbReference type="InterPro" id="IPR019734">
    <property type="entry name" value="TPR_rpt"/>
</dbReference>
<evidence type="ECO:0000256" key="2">
    <source>
        <dbReference type="SAM" id="SignalP"/>
    </source>
</evidence>
<evidence type="ECO:0000313" key="4">
    <source>
        <dbReference type="Proteomes" id="UP000474296"/>
    </source>
</evidence>
<dbReference type="RefSeq" id="WP_164029826.1">
    <property type="nucleotide sequence ID" value="NZ_JAABOQ010000002.1"/>
</dbReference>
<name>A0A6M0CKQ7_9FLAO</name>
<gene>
    <name evidence="3" type="ORF">GWK10_04995</name>
</gene>
<keyword evidence="1" id="KW-0802">TPR repeat</keyword>
<feature type="chain" id="PRO_5026698615" evidence="2">
    <location>
        <begin position="27"/>
        <end position="555"/>
    </location>
</feature>
<keyword evidence="2" id="KW-0732">Signal</keyword>
<dbReference type="InterPro" id="IPR029045">
    <property type="entry name" value="ClpP/crotonase-like_dom_sf"/>
</dbReference>
<comment type="caution">
    <text evidence="3">The sequence shown here is derived from an EMBL/GenBank/DDBJ whole genome shotgun (WGS) entry which is preliminary data.</text>
</comment>
<feature type="signal peptide" evidence="2">
    <location>
        <begin position="1"/>
        <end position="26"/>
    </location>
</feature>
<dbReference type="PROSITE" id="PS50005">
    <property type="entry name" value="TPR"/>
    <property type="match status" value="1"/>
</dbReference>
<keyword evidence="4" id="KW-1185">Reference proteome</keyword>
<dbReference type="Proteomes" id="UP000474296">
    <property type="component" value="Unassembled WGS sequence"/>
</dbReference>
<dbReference type="Gene3D" id="1.25.40.10">
    <property type="entry name" value="Tetratricopeptide repeat domain"/>
    <property type="match status" value="1"/>
</dbReference>
<feature type="repeat" description="TPR" evidence="1">
    <location>
        <begin position="506"/>
        <end position="539"/>
    </location>
</feature>
<dbReference type="SUPFAM" id="SSF48452">
    <property type="entry name" value="TPR-like"/>
    <property type="match status" value="1"/>
</dbReference>
<protein>
    <submittedName>
        <fullName evidence="3">Uncharacterized protein</fullName>
    </submittedName>
</protein>
<dbReference type="InterPro" id="IPR011990">
    <property type="entry name" value="TPR-like_helical_dom_sf"/>
</dbReference>
<dbReference type="SUPFAM" id="SSF52096">
    <property type="entry name" value="ClpP/crotonase"/>
    <property type="match status" value="1"/>
</dbReference>
<dbReference type="EMBL" id="JAABOQ010000002">
    <property type="protein sequence ID" value="NER16554.1"/>
    <property type="molecule type" value="Genomic_DNA"/>
</dbReference>
<dbReference type="Gene3D" id="3.90.226.10">
    <property type="entry name" value="2-enoyl-CoA Hydratase, Chain A, domain 1"/>
    <property type="match status" value="1"/>
</dbReference>
<reference evidence="3 4" key="1">
    <citation type="submission" date="2020-01" db="EMBL/GenBank/DDBJ databases">
        <title>Spongiivirga citrea KCTC 32990T.</title>
        <authorList>
            <person name="Wang G."/>
        </authorList>
    </citation>
    <scope>NUCLEOTIDE SEQUENCE [LARGE SCALE GENOMIC DNA]</scope>
    <source>
        <strain evidence="3 4">KCTC 32990</strain>
    </source>
</reference>
<evidence type="ECO:0000256" key="1">
    <source>
        <dbReference type="PROSITE-ProRule" id="PRU00339"/>
    </source>
</evidence>